<name>A0ABY7DCG4_MYAAR</name>
<reference evidence="1" key="1">
    <citation type="submission" date="2022-11" db="EMBL/GenBank/DDBJ databases">
        <title>Centuries of genome instability and evolution in soft-shell clam transmissible cancer (bioRxiv).</title>
        <authorList>
            <person name="Hart S.F.M."/>
            <person name="Yonemitsu M.A."/>
            <person name="Giersch R.M."/>
            <person name="Beal B.F."/>
            <person name="Arriagada G."/>
            <person name="Davis B.W."/>
            <person name="Ostrander E.A."/>
            <person name="Goff S.P."/>
            <person name="Metzger M.J."/>
        </authorList>
    </citation>
    <scope>NUCLEOTIDE SEQUENCE</scope>
    <source>
        <strain evidence="1">MELC-2E11</strain>
        <tissue evidence="1">Siphon/mantle</tissue>
    </source>
</reference>
<keyword evidence="2" id="KW-1185">Reference proteome</keyword>
<evidence type="ECO:0000313" key="1">
    <source>
        <dbReference type="EMBL" id="WAQ94598.1"/>
    </source>
</evidence>
<dbReference type="EMBL" id="CP111012">
    <property type="protein sequence ID" value="WAQ94598.1"/>
    <property type="molecule type" value="Genomic_DNA"/>
</dbReference>
<protein>
    <submittedName>
        <fullName evidence="1">Uncharacterized protein</fullName>
    </submittedName>
</protein>
<dbReference type="Proteomes" id="UP001164746">
    <property type="component" value="Chromosome 1"/>
</dbReference>
<gene>
    <name evidence="1" type="ORF">MAR_007069</name>
</gene>
<proteinExistence type="predicted"/>
<evidence type="ECO:0000313" key="2">
    <source>
        <dbReference type="Proteomes" id="UP001164746"/>
    </source>
</evidence>
<accession>A0ABY7DCG4</accession>
<sequence>MLLFENVEKVHESYITGTAQTIGHLNFACAVDVPAFLRRMIDLTMGLQKPHHKKSHTLDVRVDLKPWFVFIDTFNDICMVLTDRWDSWAALDLYIDASNIGFGGYFNDRYFAGVWPVNSVWHTLHIPVKELFPLVVALGVLGCPAE</sequence>
<organism evidence="1 2">
    <name type="scientific">Mya arenaria</name>
    <name type="common">Soft-shell clam</name>
    <dbReference type="NCBI Taxonomy" id="6604"/>
    <lineage>
        <taxon>Eukaryota</taxon>
        <taxon>Metazoa</taxon>
        <taxon>Spiralia</taxon>
        <taxon>Lophotrochozoa</taxon>
        <taxon>Mollusca</taxon>
        <taxon>Bivalvia</taxon>
        <taxon>Autobranchia</taxon>
        <taxon>Heteroconchia</taxon>
        <taxon>Euheterodonta</taxon>
        <taxon>Imparidentia</taxon>
        <taxon>Neoheterodontei</taxon>
        <taxon>Myida</taxon>
        <taxon>Myoidea</taxon>
        <taxon>Myidae</taxon>
        <taxon>Mya</taxon>
    </lineage>
</organism>